<feature type="signal peptide" evidence="7">
    <location>
        <begin position="1"/>
        <end position="23"/>
    </location>
</feature>
<dbReference type="Pfam" id="PF08085">
    <property type="entry name" value="Entericidin"/>
    <property type="match status" value="1"/>
</dbReference>
<dbReference type="PROSITE" id="PS51257">
    <property type="entry name" value="PROKAR_LIPOPROTEIN"/>
    <property type="match status" value="1"/>
</dbReference>
<feature type="chain" id="PRO_5045848339" evidence="7">
    <location>
        <begin position="24"/>
        <end position="45"/>
    </location>
</feature>
<evidence type="ECO:0000313" key="8">
    <source>
        <dbReference type="EMBL" id="MFC0633796.1"/>
    </source>
</evidence>
<keyword evidence="5" id="KW-0564">Palmitate</keyword>
<evidence type="ECO:0000256" key="3">
    <source>
        <dbReference type="ARBA" id="ARBA00022729"/>
    </source>
</evidence>
<reference evidence="8 9" key="1">
    <citation type="submission" date="2024-09" db="EMBL/GenBank/DDBJ databases">
        <authorList>
            <person name="Sun Q."/>
            <person name="Mori K."/>
        </authorList>
    </citation>
    <scope>NUCLEOTIDE SEQUENCE [LARGE SCALE GENOMIC DNA]</scope>
    <source>
        <strain evidence="8 9">NCAIM B.02621</strain>
    </source>
</reference>
<evidence type="ECO:0000256" key="2">
    <source>
        <dbReference type="ARBA" id="ARBA00022475"/>
    </source>
</evidence>
<dbReference type="RefSeq" id="WP_376835764.1">
    <property type="nucleotide sequence ID" value="NZ_JBHLSW010000005.1"/>
</dbReference>
<comment type="caution">
    <text evidence="8">The sequence shown here is derived from an EMBL/GenBank/DDBJ whole genome shotgun (WGS) entry which is preliminary data.</text>
</comment>
<keyword evidence="3 7" id="KW-0732">Signal</keyword>
<keyword evidence="4" id="KW-0472">Membrane</keyword>
<evidence type="ECO:0000256" key="6">
    <source>
        <dbReference type="ARBA" id="ARBA00023288"/>
    </source>
</evidence>
<keyword evidence="9" id="KW-1185">Reference proteome</keyword>
<comment type="similarity">
    <text evidence="1">Belongs to the EcnA/EcnB lipoprotein family.</text>
</comment>
<evidence type="ECO:0000256" key="7">
    <source>
        <dbReference type="SAM" id="SignalP"/>
    </source>
</evidence>
<organism evidence="8 9">
    <name type="scientific">Brevundimonas balnearis</name>
    <dbReference type="NCBI Taxonomy" id="1572858"/>
    <lineage>
        <taxon>Bacteria</taxon>
        <taxon>Pseudomonadati</taxon>
        <taxon>Pseudomonadota</taxon>
        <taxon>Alphaproteobacteria</taxon>
        <taxon>Caulobacterales</taxon>
        <taxon>Caulobacteraceae</taxon>
        <taxon>Brevundimonas</taxon>
    </lineage>
</organism>
<proteinExistence type="inferred from homology"/>
<accession>A0ABV6R2E4</accession>
<evidence type="ECO:0000256" key="5">
    <source>
        <dbReference type="ARBA" id="ARBA00023139"/>
    </source>
</evidence>
<protein>
    <submittedName>
        <fullName evidence="8">Entericidin A/B family lipoprotein</fullName>
    </submittedName>
</protein>
<sequence length="45" mass="4467">MRKIFVFAAAAAALAVAACNTVAGVGEDVEAVGEATTEAAREAQD</sequence>
<keyword evidence="6 8" id="KW-0449">Lipoprotein</keyword>
<evidence type="ECO:0000256" key="4">
    <source>
        <dbReference type="ARBA" id="ARBA00023136"/>
    </source>
</evidence>
<dbReference type="Proteomes" id="UP001589906">
    <property type="component" value="Unassembled WGS sequence"/>
</dbReference>
<gene>
    <name evidence="8" type="ORF">ACFFGE_07870</name>
</gene>
<name>A0ABV6R2E4_9CAUL</name>
<dbReference type="EMBL" id="JBHLSW010000005">
    <property type="protein sequence ID" value="MFC0633796.1"/>
    <property type="molecule type" value="Genomic_DNA"/>
</dbReference>
<evidence type="ECO:0000313" key="9">
    <source>
        <dbReference type="Proteomes" id="UP001589906"/>
    </source>
</evidence>
<keyword evidence="2" id="KW-1003">Cell membrane</keyword>
<dbReference type="InterPro" id="IPR012556">
    <property type="entry name" value="Entericidin"/>
</dbReference>
<evidence type="ECO:0000256" key="1">
    <source>
        <dbReference type="ARBA" id="ARBA00010296"/>
    </source>
</evidence>